<name>A0A644YQD8_9ZZZZ</name>
<protein>
    <submittedName>
        <fullName evidence="2">Uncharacterized protein</fullName>
    </submittedName>
</protein>
<proteinExistence type="predicted"/>
<feature type="region of interest" description="Disordered" evidence="1">
    <location>
        <begin position="73"/>
        <end position="129"/>
    </location>
</feature>
<dbReference type="AlphaFoldDB" id="A0A644YQD8"/>
<evidence type="ECO:0000256" key="1">
    <source>
        <dbReference type="SAM" id="MobiDB-lite"/>
    </source>
</evidence>
<gene>
    <name evidence="2" type="ORF">SDC9_77365</name>
</gene>
<comment type="caution">
    <text evidence="2">The sequence shown here is derived from an EMBL/GenBank/DDBJ whole genome shotgun (WGS) entry which is preliminary data.</text>
</comment>
<dbReference type="AntiFam" id="ANF00076">
    <property type="entry name" value="Shadow ORF (opposite copA)"/>
</dbReference>
<organism evidence="2">
    <name type="scientific">bioreactor metagenome</name>
    <dbReference type="NCBI Taxonomy" id="1076179"/>
    <lineage>
        <taxon>unclassified sequences</taxon>
        <taxon>metagenomes</taxon>
        <taxon>ecological metagenomes</taxon>
    </lineage>
</organism>
<evidence type="ECO:0000313" key="2">
    <source>
        <dbReference type="EMBL" id="MPM30815.1"/>
    </source>
</evidence>
<reference evidence="2" key="1">
    <citation type="submission" date="2019-08" db="EMBL/GenBank/DDBJ databases">
        <authorList>
            <person name="Kucharzyk K."/>
            <person name="Murdoch R.W."/>
            <person name="Higgins S."/>
            <person name="Loffler F."/>
        </authorList>
    </citation>
    <scope>NUCLEOTIDE SEQUENCE</scope>
</reference>
<dbReference type="EMBL" id="VSSQ01005897">
    <property type="protein sequence ID" value="MPM30815.1"/>
    <property type="molecule type" value="Genomic_DNA"/>
</dbReference>
<sequence length="316" mass="34842">MSRIGFGMGSIIQKRLTVERAGNHLGNLKFAFGEGTGFVKHKDLGIAQSLQIVAPLYQNTVFRGAADPCEKTHWDRDNKRAGTGNHQKHQRTPDVIRPAAAQNQWRKNGDRRGDQNNGGGIPSGEPGDELFRPGLVGSGVFHQLQDFGSGGFSEGFCHLHLQSTALVDTAGQHITAHSHFPGHGLTGERGGVNLGTAFHNNTVQWDAFAWPHQNEIAWEYLFRVTGADLTVLDAVRAVRADVHKRRNRFAGVADCQSLEVLSHLIKEHHSDALGVFSQQKSANACDRHEKSFVKDFSPKNIFYRFEQYFPSGGEIG</sequence>
<accession>A0A644YQD8</accession>